<dbReference type="InterPro" id="IPR000843">
    <property type="entry name" value="HTH_LacI"/>
</dbReference>
<evidence type="ECO:0000313" key="6">
    <source>
        <dbReference type="Proteomes" id="UP000284751"/>
    </source>
</evidence>
<dbReference type="Pfam" id="PF00356">
    <property type="entry name" value="LacI"/>
    <property type="match status" value="1"/>
</dbReference>
<dbReference type="InterPro" id="IPR028082">
    <property type="entry name" value="Peripla_BP_I"/>
</dbReference>
<dbReference type="Proteomes" id="UP000284751">
    <property type="component" value="Unassembled WGS sequence"/>
</dbReference>
<dbReference type="CDD" id="cd01392">
    <property type="entry name" value="HTH_LacI"/>
    <property type="match status" value="1"/>
</dbReference>
<keyword evidence="3" id="KW-0804">Transcription</keyword>
<dbReference type="GO" id="GO:0000976">
    <property type="term" value="F:transcription cis-regulatory region binding"/>
    <property type="evidence" value="ECO:0007669"/>
    <property type="project" value="TreeGrafter"/>
</dbReference>
<keyword evidence="2 5" id="KW-0238">DNA-binding</keyword>
<protein>
    <submittedName>
        <fullName evidence="5">LacI family DNA-binding transcriptional regulator</fullName>
    </submittedName>
</protein>
<dbReference type="EMBL" id="QRTC01000015">
    <property type="protein sequence ID" value="RGQ41837.1"/>
    <property type="molecule type" value="Genomic_DNA"/>
</dbReference>
<dbReference type="AlphaFoldDB" id="A0A412AYQ1"/>
<sequence length="341" mass="37613">MAVTIKDIAAAVGVSRGTVDRVINHRGGVSEEVAARVEQAVEEMGYLPNRAGRILAARKKPVTIGCLLPSDKITFFHDVIRGFFRAERELSDFGVSLRLKEVRGYDPEIHLAALRELLAENVSALCVATIETPEITALLNQTAAEGVPVAAINIDLPHVNRLFYIGSNYLASGRTAGGLLSLMAKGPVSLFVVAGSSNIHSHHLRIEGFAQVMKEKETAYTLVDVQVTQDDSEVAYEATKRVLQEHPEINYIYITTSGSVPGVCRALEELERKKRVTVIAFDDNKENKRLMKEGSIDVLLCQESFRQGYDAINHLFYYLVDGTVPKAEYFTHTVIKIGENL</sequence>
<evidence type="ECO:0000256" key="3">
    <source>
        <dbReference type="ARBA" id="ARBA00023163"/>
    </source>
</evidence>
<dbReference type="InterPro" id="IPR025997">
    <property type="entry name" value="SBP_2_dom"/>
</dbReference>
<dbReference type="PROSITE" id="PS00356">
    <property type="entry name" value="HTH_LACI_1"/>
    <property type="match status" value="1"/>
</dbReference>
<dbReference type="GO" id="GO:0003700">
    <property type="term" value="F:DNA-binding transcription factor activity"/>
    <property type="evidence" value="ECO:0007669"/>
    <property type="project" value="TreeGrafter"/>
</dbReference>
<dbReference type="SUPFAM" id="SSF53822">
    <property type="entry name" value="Periplasmic binding protein-like I"/>
    <property type="match status" value="1"/>
</dbReference>
<comment type="caution">
    <text evidence="5">The sequence shown here is derived from an EMBL/GenBank/DDBJ whole genome shotgun (WGS) entry which is preliminary data.</text>
</comment>
<evidence type="ECO:0000256" key="2">
    <source>
        <dbReference type="ARBA" id="ARBA00023125"/>
    </source>
</evidence>
<dbReference type="SMART" id="SM00354">
    <property type="entry name" value="HTH_LACI"/>
    <property type="match status" value="1"/>
</dbReference>
<evidence type="ECO:0000259" key="4">
    <source>
        <dbReference type="PROSITE" id="PS50932"/>
    </source>
</evidence>
<reference evidence="5 6" key="1">
    <citation type="submission" date="2018-08" db="EMBL/GenBank/DDBJ databases">
        <title>A genome reference for cultivated species of the human gut microbiota.</title>
        <authorList>
            <person name="Zou Y."/>
            <person name="Xue W."/>
            <person name="Luo G."/>
        </authorList>
    </citation>
    <scope>NUCLEOTIDE SEQUENCE [LARGE SCALE GENOMIC DNA]</scope>
    <source>
        <strain evidence="5 6">AF28-26</strain>
    </source>
</reference>
<evidence type="ECO:0000256" key="1">
    <source>
        <dbReference type="ARBA" id="ARBA00023015"/>
    </source>
</evidence>
<dbReference type="PANTHER" id="PTHR30146:SF152">
    <property type="entry name" value="TRANSCRIPTIONAL REGULATORY PROTEIN"/>
    <property type="match status" value="1"/>
</dbReference>
<accession>A0A412AYQ1</accession>
<dbReference type="Gene3D" id="3.40.50.2300">
    <property type="match status" value="2"/>
</dbReference>
<gene>
    <name evidence="5" type="ORF">DWY99_05440</name>
</gene>
<name>A0A412AYQ1_9FIRM</name>
<dbReference type="Gene3D" id="1.10.260.40">
    <property type="entry name" value="lambda repressor-like DNA-binding domains"/>
    <property type="match status" value="1"/>
</dbReference>
<feature type="domain" description="HTH lacI-type" evidence="4">
    <location>
        <begin position="3"/>
        <end position="57"/>
    </location>
</feature>
<dbReference type="PROSITE" id="PS50932">
    <property type="entry name" value="HTH_LACI_2"/>
    <property type="match status" value="1"/>
</dbReference>
<dbReference type="CDD" id="cd06307">
    <property type="entry name" value="PBP1_sugar_binding"/>
    <property type="match status" value="1"/>
</dbReference>
<proteinExistence type="predicted"/>
<evidence type="ECO:0000313" key="5">
    <source>
        <dbReference type="EMBL" id="RGQ41837.1"/>
    </source>
</evidence>
<dbReference type="InterPro" id="IPR010982">
    <property type="entry name" value="Lambda_DNA-bd_dom_sf"/>
</dbReference>
<organism evidence="5 6">
    <name type="scientific">[Clostridium] leptum</name>
    <dbReference type="NCBI Taxonomy" id="1535"/>
    <lineage>
        <taxon>Bacteria</taxon>
        <taxon>Bacillati</taxon>
        <taxon>Bacillota</taxon>
        <taxon>Clostridia</taxon>
        <taxon>Eubacteriales</taxon>
        <taxon>Oscillospiraceae</taxon>
        <taxon>Oscillospiraceae incertae sedis</taxon>
    </lineage>
</organism>
<dbReference type="SUPFAM" id="SSF47413">
    <property type="entry name" value="lambda repressor-like DNA-binding domains"/>
    <property type="match status" value="1"/>
</dbReference>
<dbReference type="PANTHER" id="PTHR30146">
    <property type="entry name" value="LACI-RELATED TRANSCRIPTIONAL REPRESSOR"/>
    <property type="match status" value="1"/>
</dbReference>
<dbReference type="Pfam" id="PF13407">
    <property type="entry name" value="Peripla_BP_4"/>
    <property type="match status" value="1"/>
</dbReference>
<keyword evidence="1" id="KW-0805">Transcription regulation</keyword>